<evidence type="ECO:0000256" key="1">
    <source>
        <dbReference type="ARBA" id="ARBA00004202"/>
    </source>
</evidence>
<comment type="function">
    <text evidence="10">Part of an ABC transporter complex. Responsible for energy coupling to the transport system.</text>
</comment>
<accession>A0A1E5G3U0</accession>
<evidence type="ECO:0000259" key="11">
    <source>
        <dbReference type="PROSITE" id="PS50893"/>
    </source>
</evidence>
<dbReference type="Gene3D" id="3.40.50.300">
    <property type="entry name" value="P-loop containing nucleotide triphosphate hydrolases"/>
    <property type="match status" value="1"/>
</dbReference>
<evidence type="ECO:0000256" key="10">
    <source>
        <dbReference type="RuleBase" id="RU364103"/>
    </source>
</evidence>
<keyword evidence="7" id="KW-1278">Translocase</keyword>
<dbReference type="InterPro" id="IPR003439">
    <property type="entry name" value="ABC_transporter-like_ATP-bd"/>
</dbReference>
<dbReference type="Proteomes" id="UP000094296">
    <property type="component" value="Unassembled WGS sequence"/>
</dbReference>
<dbReference type="InterPro" id="IPR050095">
    <property type="entry name" value="ECF_ABC_transporter_ATP-bd"/>
</dbReference>
<dbReference type="PANTHER" id="PTHR43553">
    <property type="entry name" value="HEAVY METAL TRANSPORTER"/>
    <property type="match status" value="1"/>
</dbReference>
<dbReference type="InterPro" id="IPR027417">
    <property type="entry name" value="P-loop_NTPase"/>
</dbReference>
<dbReference type="SMART" id="SM00382">
    <property type="entry name" value="AAA"/>
    <property type="match status" value="1"/>
</dbReference>
<evidence type="ECO:0000256" key="3">
    <source>
        <dbReference type="ARBA" id="ARBA00022448"/>
    </source>
</evidence>
<dbReference type="PROSITE" id="PS00211">
    <property type="entry name" value="ABC_TRANSPORTER_1"/>
    <property type="match status" value="1"/>
</dbReference>
<dbReference type="PROSITE" id="PS50893">
    <property type="entry name" value="ABC_TRANSPORTER_2"/>
    <property type="match status" value="1"/>
</dbReference>
<dbReference type="CDD" id="cd03225">
    <property type="entry name" value="ABC_cobalt_CbiO_domain1"/>
    <property type="match status" value="1"/>
</dbReference>
<dbReference type="GO" id="GO:0043190">
    <property type="term" value="C:ATP-binding cassette (ABC) transporter complex"/>
    <property type="evidence" value="ECO:0007669"/>
    <property type="project" value="TreeGrafter"/>
</dbReference>
<keyword evidence="6 10" id="KW-0067">ATP-binding</keyword>
<evidence type="ECO:0000256" key="4">
    <source>
        <dbReference type="ARBA" id="ARBA00022475"/>
    </source>
</evidence>
<dbReference type="GO" id="GO:0006824">
    <property type="term" value="P:cobalt ion transport"/>
    <property type="evidence" value="ECO:0007669"/>
    <property type="project" value="InterPro"/>
</dbReference>
<dbReference type="STRING" id="766136.BHF68_13730"/>
<comment type="caution">
    <text evidence="12">The sequence shown here is derived from an EMBL/GenBank/DDBJ whole genome shotgun (WGS) entry which is preliminary data.</text>
</comment>
<evidence type="ECO:0000256" key="9">
    <source>
        <dbReference type="ARBA" id="ARBA00025157"/>
    </source>
</evidence>
<name>A0A1E5G3U0_9FIRM</name>
<keyword evidence="13" id="KW-1185">Reference proteome</keyword>
<keyword evidence="8 10" id="KW-0472">Membrane</keyword>
<dbReference type="AlphaFoldDB" id="A0A1E5G3U0"/>
<dbReference type="PANTHER" id="PTHR43553:SF24">
    <property type="entry name" value="ENERGY-COUPLING FACTOR TRANSPORTER ATP-BINDING PROTEIN ECFA1"/>
    <property type="match status" value="1"/>
</dbReference>
<evidence type="ECO:0000256" key="8">
    <source>
        <dbReference type="ARBA" id="ARBA00023136"/>
    </source>
</evidence>
<dbReference type="SUPFAM" id="SSF52540">
    <property type="entry name" value="P-loop containing nucleoside triphosphate hydrolases"/>
    <property type="match status" value="1"/>
</dbReference>
<dbReference type="InterPro" id="IPR005876">
    <property type="entry name" value="Co_trans_ATP-bd"/>
</dbReference>
<evidence type="ECO:0000313" key="12">
    <source>
        <dbReference type="EMBL" id="OEF97745.1"/>
    </source>
</evidence>
<organism evidence="12 13">
    <name type="scientific">Desulfuribacillus alkaliarsenatis</name>
    <dbReference type="NCBI Taxonomy" id="766136"/>
    <lineage>
        <taxon>Bacteria</taxon>
        <taxon>Bacillati</taxon>
        <taxon>Bacillota</taxon>
        <taxon>Desulfuribacillia</taxon>
        <taxon>Desulfuribacillales</taxon>
        <taxon>Desulfuribacillaceae</taxon>
        <taxon>Desulfuribacillus</taxon>
    </lineage>
</organism>
<dbReference type="FunFam" id="3.40.50.300:FF:000224">
    <property type="entry name" value="Energy-coupling factor transporter ATP-binding protein EcfA"/>
    <property type="match status" value="1"/>
</dbReference>
<evidence type="ECO:0000256" key="7">
    <source>
        <dbReference type="ARBA" id="ARBA00022967"/>
    </source>
</evidence>
<comment type="function">
    <text evidence="9">Probably part of an ABC transporter complex. Responsible for energy coupling to the transport system.</text>
</comment>
<keyword evidence="4 10" id="KW-1003">Cell membrane</keyword>
<dbReference type="RefSeq" id="WP_069642524.1">
    <property type="nucleotide sequence ID" value="NZ_MIJE01000004.1"/>
</dbReference>
<evidence type="ECO:0000256" key="2">
    <source>
        <dbReference type="ARBA" id="ARBA00005417"/>
    </source>
</evidence>
<feature type="domain" description="ABC transporter" evidence="11">
    <location>
        <begin position="18"/>
        <end position="251"/>
    </location>
</feature>
<protein>
    <recommendedName>
        <fullName evidence="10">ABC transporter ATP-binding protein</fullName>
    </recommendedName>
</protein>
<keyword evidence="3 10" id="KW-0813">Transport</keyword>
<keyword evidence="5 10" id="KW-0547">Nucleotide-binding</keyword>
<dbReference type="GO" id="GO:0005524">
    <property type="term" value="F:ATP binding"/>
    <property type="evidence" value="ECO:0007669"/>
    <property type="project" value="UniProtKB-UniRule"/>
</dbReference>
<evidence type="ECO:0000313" key="13">
    <source>
        <dbReference type="Proteomes" id="UP000094296"/>
    </source>
</evidence>
<evidence type="ECO:0000256" key="5">
    <source>
        <dbReference type="ARBA" id="ARBA00022741"/>
    </source>
</evidence>
<dbReference type="GO" id="GO:0042626">
    <property type="term" value="F:ATPase-coupled transmembrane transporter activity"/>
    <property type="evidence" value="ECO:0007669"/>
    <property type="project" value="TreeGrafter"/>
</dbReference>
<dbReference type="Pfam" id="PF00005">
    <property type="entry name" value="ABC_tran"/>
    <property type="match status" value="1"/>
</dbReference>
<comment type="similarity">
    <text evidence="2 10">Belongs to the ABC transporter superfamily.</text>
</comment>
<gene>
    <name evidence="12" type="ORF">BHF68_13730</name>
</gene>
<dbReference type="GO" id="GO:0016887">
    <property type="term" value="F:ATP hydrolysis activity"/>
    <property type="evidence" value="ECO:0007669"/>
    <property type="project" value="InterPro"/>
</dbReference>
<proteinExistence type="inferred from homology"/>
<dbReference type="InterPro" id="IPR003593">
    <property type="entry name" value="AAA+_ATPase"/>
</dbReference>
<comment type="subcellular location">
    <subcellularLocation>
        <location evidence="1 10">Cell membrane</location>
        <topology evidence="1 10">Peripheral membrane protein</topology>
    </subcellularLocation>
</comment>
<dbReference type="NCBIfam" id="TIGR01166">
    <property type="entry name" value="cbiO"/>
    <property type="match status" value="1"/>
</dbReference>
<dbReference type="OrthoDB" id="9784332at2"/>
<sequence length="281" mass="30736">MDKQNLDKVVADNNSAAVRIDELSYRYPDGTNALNGVSLTIPKGVRTAILGANGCGKSTLFFHINGLLSPHTGKVYVFDDEVKKANLKKIRQQVGFVFANPDSQVFATSVREDIAFGPRNLSLTEEEVHLRVEWAMEQVGIMDLANRPPQNLSLGQKKRVAIAGVLAMKPDILVFDEPTVGLDPAAKRQLFSILNKLEDGNRTIIISTHDVDLAYSWAEQIIVMSNGQVVKIGPPEILCDAELIERAALEIPQLAQAFCGSGYQPRTAAEANRVISKLINS</sequence>
<dbReference type="InterPro" id="IPR015856">
    <property type="entry name" value="ABC_transpr_CbiO/EcfA_su"/>
</dbReference>
<dbReference type="InterPro" id="IPR017871">
    <property type="entry name" value="ABC_transporter-like_CS"/>
</dbReference>
<evidence type="ECO:0000256" key="6">
    <source>
        <dbReference type="ARBA" id="ARBA00022840"/>
    </source>
</evidence>
<reference evidence="12 13" key="1">
    <citation type="submission" date="2016-09" db="EMBL/GenBank/DDBJ databases">
        <title>Draft genome sequence for the type strain of Desulfuribacillus alkaliarsenatis AHT28, an obligately anaerobic, sulfidogenic bacterium isolated from Russian soda lake sediments.</title>
        <authorList>
            <person name="Abin C.A."/>
            <person name="Hollibaugh J.T."/>
        </authorList>
    </citation>
    <scope>NUCLEOTIDE SEQUENCE [LARGE SCALE GENOMIC DNA]</scope>
    <source>
        <strain evidence="12 13">AHT28</strain>
    </source>
</reference>
<dbReference type="EMBL" id="MIJE01000004">
    <property type="protein sequence ID" value="OEF97745.1"/>
    <property type="molecule type" value="Genomic_DNA"/>
</dbReference>